<dbReference type="PANTHER" id="PTHR32552:SF81">
    <property type="entry name" value="TONB-DEPENDENT OUTER MEMBRANE RECEPTOR"/>
    <property type="match status" value="1"/>
</dbReference>
<evidence type="ECO:0000256" key="11">
    <source>
        <dbReference type="ARBA" id="ARBA00023170"/>
    </source>
</evidence>
<evidence type="ECO:0000256" key="2">
    <source>
        <dbReference type="ARBA" id="ARBA00009810"/>
    </source>
</evidence>
<evidence type="ECO:0000256" key="7">
    <source>
        <dbReference type="ARBA" id="ARBA00023004"/>
    </source>
</evidence>
<dbReference type="InterPro" id="IPR036942">
    <property type="entry name" value="Beta-barrel_TonB_sf"/>
</dbReference>
<dbReference type="AlphaFoldDB" id="A0A2R3QH39"/>
<comment type="similarity">
    <text evidence="2 13 14">Belongs to the TonB-dependent receptor family.</text>
</comment>
<keyword evidence="3 13" id="KW-0813">Transport</keyword>
<dbReference type="Gene3D" id="2.170.130.10">
    <property type="entry name" value="TonB-dependent receptor, plug domain"/>
    <property type="match status" value="1"/>
</dbReference>
<keyword evidence="5" id="KW-0410">Iron transport</keyword>
<evidence type="ECO:0000313" key="18">
    <source>
        <dbReference type="Proteomes" id="UP000237925"/>
    </source>
</evidence>
<evidence type="ECO:0000259" key="16">
    <source>
        <dbReference type="Pfam" id="PF07715"/>
    </source>
</evidence>
<keyword evidence="11 17" id="KW-0675">Receptor</keyword>
<dbReference type="EMBL" id="CP027667">
    <property type="protein sequence ID" value="AVO51091.1"/>
    <property type="molecule type" value="Genomic_DNA"/>
</dbReference>
<evidence type="ECO:0000256" key="10">
    <source>
        <dbReference type="ARBA" id="ARBA00023136"/>
    </source>
</evidence>
<dbReference type="SUPFAM" id="SSF56935">
    <property type="entry name" value="Porins"/>
    <property type="match status" value="1"/>
</dbReference>
<feature type="domain" description="TonB-dependent receptor plug" evidence="16">
    <location>
        <begin position="27"/>
        <end position="137"/>
    </location>
</feature>
<evidence type="ECO:0000256" key="13">
    <source>
        <dbReference type="PROSITE-ProRule" id="PRU01360"/>
    </source>
</evidence>
<dbReference type="Pfam" id="PF07715">
    <property type="entry name" value="Plug"/>
    <property type="match status" value="1"/>
</dbReference>
<dbReference type="OrthoDB" id="9760620at2"/>
<name>A0A2R3QH39_9BURK</name>
<evidence type="ECO:0000256" key="6">
    <source>
        <dbReference type="ARBA" id="ARBA00022692"/>
    </source>
</evidence>
<gene>
    <name evidence="17" type="ORF">C6568_11460</name>
</gene>
<dbReference type="Pfam" id="PF00593">
    <property type="entry name" value="TonB_dep_Rec_b-barrel"/>
    <property type="match status" value="1"/>
</dbReference>
<dbReference type="InterPro" id="IPR012910">
    <property type="entry name" value="Plug_dom"/>
</dbReference>
<evidence type="ECO:0000256" key="1">
    <source>
        <dbReference type="ARBA" id="ARBA00004571"/>
    </source>
</evidence>
<evidence type="ECO:0000256" key="3">
    <source>
        <dbReference type="ARBA" id="ARBA00022448"/>
    </source>
</evidence>
<reference evidence="17 18" key="1">
    <citation type="submission" date="2018-03" db="EMBL/GenBank/DDBJ databases">
        <title>Genome sequencing of Melaminivora sp.</title>
        <authorList>
            <person name="Kim S.-J."/>
            <person name="Heo J."/>
            <person name="Ahn J.-H."/>
            <person name="Kwon S.-W."/>
        </authorList>
    </citation>
    <scope>NUCLEOTIDE SEQUENCE [LARGE SCALE GENOMIC DNA]</scope>
    <source>
        <strain evidence="17 18">SC2-9</strain>
    </source>
</reference>
<proteinExistence type="inferred from homology"/>
<keyword evidence="10 13" id="KW-0472">Membrane</keyword>
<dbReference type="InterPro" id="IPR037066">
    <property type="entry name" value="Plug_dom_sf"/>
</dbReference>
<dbReference type="InterPro" id="IPR039426">
    <property type="entry name" value="TonB-dep_rcpt-like"/>
</dbReference>
<comment type="subcellular location">
    <subcellularLocation>
        <location evidence="1 13">Cell outer membrane</location>
        <topology evidence="1 13">Multi-pass membrane protein</topology>
    </subcellularLocation>
</comment>
<evidence type="ECO:0000256" key="12">
    <source>
        <dbReference type="ARBA" id="ARBA00023237"/>
    </source>
</evidence>
<dbReference type="Gene3D" id="2.40.170.20">
    <property type="entry name" value="TonB-dependent receptor, beta-barrel domain"/>
    <property type="match status" value="1"/>
</dbReference>
<evidence type="ECO:0000256" key="14">
    <source>
        <dbReference type="RuleBase" id="RU003357"/>
    </source>
</evidence>
<keyword evidence="12 13" id="KW-0998">Cell outer membrane</keyword>
<feature type="domain" description="TonB-dependent receptor-like beta-barrel" evidence="15">
    <location>
        <begin position="218"/>
        <end position="647"/>
    </location>
</feature>
<dbReference type="InterPro" id="IPR000531">
    <property type="entry name" value="Beta-barrel_TonB"/>
</dbReference>
<accession>A0A2R3QH39</accession>
<evidence type="ECO:0000256" key="9">
    <source>
        <dbReference type="ARBA" id="ARBA00023077"/>
    </source>
</evidence>
<keyword evidence="6 13" id="KW-0812">Transmembrane</keyword>
<keyword evidence="8" id="KW-0406">Ion transport</keyword>
<dbReference type="PROSITE" id="PS52016">
    <property type="entry name" value="TONB_DEPENDENT_REC_3"/>
    <property type="match status" value="1"/>
</dbReference>
<evidence type="ECO:0000256" key="8">
    <source>
        <dbReference type="ARBA" id="ARBA00023065"/>
    </source>
</evidence>
<keyword evidence="9 14" id="KW-0798">TonB box</keyword>
<protein>
    <submittedName>
        <fullName evidence="17">TonB-dependent siderophore receptor</fullName>
    </submittedName>
</protein>
<evidence type="ECO:0000256" key="5">
    <source>
        <dbReference type="ARBA" id="ARBA00022496"/>
    </source>
</evidence>
<sequence length="684" mass="73944">MAQQQPAPSGTLPDVTIRSSLLQSSAEQTPASVSVIDGEQLRDRQWQVNLSEALAATPGLLLQNRQNYAQDLQLSVRGHGARSTFGVRGIQVFVDGIPATMPDGQGQTNHIDLSSLERIEVLRGPYSALYGNASGGVINAYTERGEGPPSVQGSFAIGSNGQKRLGLKAQGEAGGVGYVVSASRFLTDGWRAHSAADKNLLNARLDTRPGEDSQLTLVASHVNIDAKDPSGLTREEWQRDPRGVAAGPLQFNTRKSMRQTQTGLTYERQLGGGNAVRAMVYAGSRHITQYQSIPVAAQKAATSAGGVIDLGRDYGGLDLRWAHNAQPQTGEVGVIVGLAANVVREDRQGYNNFLGEQLGVKGALRRDERNTLSNLDPYAQASWAFAPRWKLDAGLRWSRVRFESRDHYIVPGNGDDSGDARYRRLLPVLSLQHAWSEDTQWYASVGGGLETPTFNEISYRPAGLAGLNFGLKPATSSSAEIGLRQRLRGDGLRGEWSAALFHTRTSDEIVPAENTGGRTSYQNAGRTRRQGLELGASLWLARTLQFNAALTLLDARLREGFCDAKGTCVPAGQRIAGTAQRQAALALDWRPDAAWRVGLDWRHVGSIAANDSNSVLTPSYGVLGASAGHTVLRGAWKLDAFARIDNLTDRRYVGSVIVNEGNGRYFEGAPGRQWMVGLNLSHQF</sequence>
<organism evidence="17 18">
    <name type="scientific">Melaminivora suipulveris</name>
    <dbReference type="NCBI Taxonomy" id="2109913"/>
    <lineage>
        <taxon>Bacteria</taxon>
        <taxon>Pseudomonadati</taxon>
        <taxon>Pseudomonadota</taxon>
        <taxon>Betaproteobacteria</taxon>
        <taxon>Burkholderiales</taxon>
        <taxon>Comamonadaceae</taxon>
        <taxon>Melaminivora</taxon>
    </lineage>
</organism>
<dbReference type="PANTHER" id="PTHR32552">
    <property type="entry name" value="FERRICHROME IRON RECEPTOR-RELATED"/>
    <property type="match status" value="1"/>
</dbReference>
<dbReference type="GO" id="GO:0009279">
    <property type="term" value="C:cell outer membrane"/>
    <property type="evidence" value="ECO:0007669"/>
    <property type="project" value="UniProtKB-SubCell"/>
</dbReference>
<keyword evidence="7" id="KW-0408">Iron</keyword>
<dbReference type="GO" id="GO:0006826">
    <property type="term" value="P:iron ion transport"/>
    <property type="evidence" value="ECO:0007669"/>
    <property type="project" value="UniProtKB-KW"/>
</dbReference>
<evidence type="ECO:0000259" key="15">
    <source>
        <dbReference type="Pfam" id="PF00593"/>
    </source>
</evidence>
<keyword evidence="18" id="KW-1185">Reference proteome</keyword>
<dbReference type="Proteomes" id="UP000237925">
    <property type="component" value="Chromosome"/>
</dbReference>
<evidence type="ECO:0000313" key="17">
    <source>
        <dbReference type="EMBL" id="AVO51091.1"/>
    </source>
</evidence>
<keyword evidence="4 13" id="KW-1134">Transmembrane beta strand</keyword>
<dbReference type="KEGG" id="mela:C6568_11460"/>
<evidence type="ECO:0000256" key="4">
    <source>
        <dbReference type="ARBA" id="ARBA00022452"/>
    </source>
</evidence>
<dbReference type="CDD" id="cd01347">
    <property type="entry name" value="ligand_gated_channel"/>
    <property type="match status" value="1"/>
</dbReference>